<dbReference type="GO" id="GO:0005829">
    <property type="term" value="C:cytosol"/>
    <property type="evidence" value="ECO:0007669"/>
    <property type="project" value="TreeGrafter"/>
</dbReference>
<dbReference type="Gene3D" id="3.30.1240.10">
    <property type="match status" value="1"/>
</dbReference>
<dbReference type="Pfam" id="PF08282">
    <property type="entry name" value="Hydrolase_3"/>
    <property type="match status" value="1"/>
</dbReference>
<dbReference type="GO" id="GO:0016791">
    <property type="term" value="F:phosphatase activity"/>
    <property type="evidence" value="ECO:0007669"/>
    <property type="project" value="TreeGrafter"/>
</dbReference>
<dbReference type="SFLD" id="SFLDG01140">
    <property type="entry name" value="C2.B:_Phosphomannomutase_and_P"/>
    <property type="match status" value="1"/>
</dbReference>
<dbReference type="NCBIfam" id="TIGR00099">
    <property type="entry name" value="Cof-subfamily"/>
    <property type="match status" value="1"/>
</dbReference>
<dbReference type="InterPro" id="IPR000150">
    <property type="entry name" value="Cof"/>
</dbReference>
<dbReference type="AlphaFoldDB" id="A0A1X7IU59"/>
<dbReference type="STRING" id="561720.SAMN06275492_10527"/>
<dbReference type="InterPro" id="IPR006379">
    <property type="entry name" value="HAD-SF_hydro_IIB"/>
</dbReference>
<evidence type="ECO:0000313" key="2">
    <source>
        <dbReference type="Proteomes" id="UP000193355"/>
    </source>
</evidence>
<dbReference type="PANTHER" id="PTHR10000:SF8">
    <property type="entry name" value="HAD SUPERFAMILY HYDROLASE-LIKE, TYPE 3"/>
    <property type="match status" value="1"/>
</dbReference>
<protein>
    <submittedName>
        <fullName evidence="1">Uncharacterized protein</fullName>
    </submittedName>
</protein>
<name>A0A1X7IU59_9BACT</name>
<dbReference type="GO" id="GO:0000287">
    <property type="term" value="F:magnesium ion binding"/>
    <property type="evidence" value="ECO:0007669"/>
    <property type="project" value="TreeGrafter"/>
</dbReference>
<organism evidence="1 2">
    <name type="scientific">Dethiosulfovibrio salsuginis</name>
    <dbReference type="NCBI Taxonomy" id="561720"/>
    <lineage>
        <taxon>Bacteria</taxon>
        <taxon>Thermotogati</taxon>
        <taxon>Synergistota</taxon>
        <taxon>Synergistia</taxon>
        <taxon>Synergistales</taxon>
        <taxon>Dethiosulfovibrionaceae</taxon>
        <taxon>Dethiosulfovibrio</taxon>
    </lineage>
</organism>
<dbReference type="PANTHER" id="PTHR10000">
    <property type="entry name" value="PHOSPHOSERINE PHOSPHATASE"/>
    <property type="match status" value="1"/>
</dbReference>
<keyword evidence="2" id="KW-1185">Reference proteome</keyword>
<dbReference type="RefSeq" id="WP_085543927.1">
    <property type="nucleotide sequence ID" value="NZ_FXBB01000005.1"/>
</dbReference>
<dbReference type="Proteomes" id="UP000193355">
    <property type="component" value="Unassembled WGS sequence"/>
</dbReference>
<proteinExistence type="predicted"/>
<dbReference type="InterPro" id="IPR023214">
    <property type="entry name" value="HAD_sf"/>
</dbReference>
<dbReference type="SUPFAM" id="SSF56784">
    <property type="entry name" value="HAD-like"/>
    <property type="match status" value="1"/>
</dbReference>
<dbReference type="Gene3D" id="3.40.50.1000">
    <property type="entry name" value="HAD superfamily/HAD-like"/>
    <property type="match status" value="1"/>
</dbReference>
<reference evidence="2" key="1">
    <citation type="submission" date="2017-04" db="EMBL/GenBank/DDBJ databases">
        <authorList>
            <person name="Varghese N."/>
            <person name="Submissions S."/>
        </authorList>
    </citation>
    <scope>NUCLEOTIDE SEQUENCE [LARGE SCALE GENOMIC DNA]</scope>
    <source>
        <strain evidence="2">USBA 82</strain>
    </source>
</reference>
<dbReference type="InterPro" id="IPR036412">
    <property type="entry name" value="HAD-like_sf"/>
</dbReference>
<evidence type="ECO:0000313" key="1">
    <source>
        <dbReference type="EMBL" id="SMG18414.1"/>
    </source>
</evidence>
<gene>
    <name evidence="1" type="ORF">SAMN06275492_10527</name>
</gene>
<sequence length="287" mass="31704">MISPKDKGSRRSTGPFRRLLVTDLDGTMVDRSDRISKATSDSIEGLISAGWDVMVATGRTLSTSLSHMESLGSDLPAVVYDGGRVMDRNGRALWERTMDRELALAILSAGWEYGLEVQVMGDEIVFCRPQDVKTMAFFDRTGLSYSPMLTDPIIPEGEIFRVMFFDPTGSLAGAVSRDLRRRFEGTTEVVLAGDGFVDVLPQGVSKGKALERWLDFSEIKYHTIVAVGDNENDLELLKFADMAVAVSSAPEDLLSVAHWVVPPPEEDGPSVLVRRLLDFHSENLKYI</sequence>
<dbReference type="NCBIfam" id="TIGR01484">
    <property type="entry name" value="HAD-SF-IIB"/>
    <property type="match status" value="1"/>
</dbReference>
<dbReference type="EMBL" id="FXBB01000005">
    <property type="protein sequence ID" value="SMG18414.1"/>
    <property type="molecule type" value="Genomic_DNA"/>
</dbReference>
<dbReference type="OrthoDB" id="9806027at2"/>
<accession>A0A1X7IU59</accession>
<dbReference type="SFLD" id="SFLDS00003">
    <property type="entry name" value="Haloacid_Dehalogenase"/>
    <property type="match status" value="1"/>
</dbReference>